<organism evidence="1 2">
    <name type="scientific">Veronia nyctiphanis</name>
    <dbReference type="NCBI Taxonomy" id="1278244"/>
    <lineage>
        <taxon>Bacteria</taxon>
        <taxon>Pseudomonadati</taxon>
        <taxon>Pseudomonadota</taxon>
        <taxon>Gammaproteobacteria</taxon>
        <taxon>Vibrionales</taxon>
        <taxon>Vibrionaceae</taxon>
        <taxon>Veronia</taxon>
    </lineage>
</organism>
<protein>
    <recommendedName>
        <fullName evidence="3">DUF945 domain-containing protein</fullName>
    </recommendedName>
</protein>
<dbReference type="EMBL" id="PEIB01000001">
    <property type="protein sequence ID" value="RXJ74910.1"/>
    <property type="molecule type" value="Genomic_DNA"/>
</dbReference>
<comment type="caution">
    <text evidence="1">The sequence shown here is derived from an EMBL/GenBank/DDBJ whole genome shotgun (WGS) entry which is preliminary data.</text>
</comment>
<gene>
    <name evidence="1" type="ORF">CS022_01590</name>
</gene>
<dbReference type="Proteomes" id="UP000290287">
    <property type="component" value="Unassembled WGS sequence"/>
</dbReference>
<evidence type="ECO:0008006" key="3">
    <source>
        <dbReference type="Google" id="ProtNLM"/>
    </source>
</evidence>
<evidence type="ECO:0000313" key="1">
    <source>
        <dbReference type="EMBL" id="RXJ74910.1"/>
    </source>
</evidence>
<evidence type="ECO:0000313" key="2">
    <source>
        <dbReference type="Proteomes" id="UP000290287"/>
    </source>
</evidence>
<name>A0A4Q0YUG7_9GAMM</name>
<proteinExistence type="predicted"/>
<dbReference type="OrthoDB" id="5915128at2"/>
<reference evidence="1 2" key="1">
    <citation type="submission" date="2017-10" db="EMBL/GenBank/DDBJ databases">
        <title>Nyctiphanis sp. nov., isolated from the stomach of the euphausiid Nyctiphanes simplex (Hansen, 1911) in the Gulf of California.</title>
        <authorList>
            <person name="Gomez-Gil B."/>
            <person name="Aguilar-Mendez M."/>
            <person name="Lopez-Cortes A."/>
            <person name="Gomez-Gutierrez J."/>
            <person name="Roque A."/>
            <person name="Lang E."/>
            <person name="Gonzalez-Castillo A."/>
        </authorList>
    </citation>
    <scope>NUCLEOTIDE SEQUENCE [LARGE SCALE GENOMIC DNA]</scope>
    <source>
        <strain evidence="1 2">CAIM 600</strain>
    </source>
</reference>
<dbReference type="InterPro" id="IPR010352">
    <property type="entry name" value="DUF945"/>
</dbReference>
<accession>A0A4Q0YUG7</accession>
<dbReference type="AlphaFoldDB" id="A0A4Q0YUG7"/>
<dbReference type="Pfam" id="PF06097">
    <property type="entry name" value="DUF945"/>
    <property type="match status" value="1"/>
</dbReference>
<dbReference type="RefSeq" id="WP_129120799.1">
    <property type="nucleotide sequence ID" value="NZ_PEIB01000001.1"/>
</dbReference>
<sequence length="434" mass="46682">MIFGKYAAIGGGVALVALWPFAMGQIGQSAYEEELKNINQPEFSVSNLSYERGYLSSTAVTKIDMTGQVKQTLIEEGLPTSYTLNHTIEHGLTGVESTTVLDMTPELKDITRVVWGNEKSPILIKQKTSITGSTNVDMTVDGFNGNEDGFSVTSKPLVMKGQFDKNFNGTFTYNMESLDAVSNTGESLKMTGFSGTGNGYIDAGMWIGTQDLNLSSISFDGDLESTFALDGLAVSISNQFSDVKEAEATRTVVNSDNLIKVKGFTAPTSGFELKGLEFGFGAEGLDKDAVLKLYELSNTMVGEPSDMEMVSMMHTLDTLIEKGMKVSFSPAKIQLPQGETSVDIKLDVAPGIENATQNIQQLLDKLGGKISASIPTALVNMEPSATYFLNELASMGFVEEKGAFTEINATLKGEVLVSPTGKEFPLAYFAQLAM</sequence>
<keyword evidence="2" id="KW-1185">Reference proteome</keyword>